<dbReference type="Proteomes" id="UP000198348">
    <property type="component" value="Unassembled WGS sequence"/>
</dbReference>
<proteinExistence type="predicted"/>
<evidence type="ECO:0000313" key="1">
    <source>
        <dbReference type="EMBL" id="SNR50129.1"/>
    </source>
</evidence>
<name>A0A238WX15_9PSEU</name>
<evidence type="ECO:0000313" key="2">
    <source>
        <dbReference type="Proteomes" id="UP000198348"/>
    </source>
</evidence>
<sequence>MFWIWMLLLFALPFLTLVPWDRARGWLLSRRWQHDPHDTRPRMVATRDGYELDRGRR</sequence>
<accession>A0A238WX15</accession>
<gene>
    <name evidence="1" type="ORF">SAMN06265360_107234</name>
</gene>
<dbReference type="RefSeq" id="WP_176439870.1">
    <property type="nucleotide sequence ID" value="NZ_FZNW01000007.1"/>
</dbReference>
<dbReference type="EMBL" id="FZNW01000007">
    <property type="protein sequence ID" value="SNR50129.1"/>
    <property type="molecule type" value="Genomic_DNA"/>
</dbReference>
<reference evidence="1 2" key="1">
    <citation type="submission" date="2017-06" db="EMBL/GenBank/DDBJ databases">
        <authorList>
            <person name="Kim H.J."/>
            <person name="Triplett B.A."/>
        </authorList>
    </citation>
    <scope>NUCLEOTIDE SEQUENCE [LARGE SCALE GENOMIC DNA]</scope>
    <source>
        <strain evidence="1 2">DSM 45207</strain>
    </source>
</reference>
<organism evidence="1 2">
    <name type="scientific">Haloechinothrix alba</name>
    <dbReference type="NCBI Taxonomy" id="664784"/>
    <lineage>
        <taxon>Bacteria</taxon>
        <taxon>Bacillati</taxon>
        <taxon>Actinomycetota</taxon>
        <taxon>Actinomycetes</taxon>
        <taxon>Pseudonocardiales</taxon>
        <taxon>Pseudonocardiaceae</taxon>
        <taxon>Haloechinothrix</taxon>
    </lineage>
</organism>
<keyword evidence="2" id="KW-1185">Reference proteome</keyword>
<dbReference type="AlphaFoldDB" id="A0A238WX15"/>
<protein>
    <submittedName>
        <fullName evidence="1">Uncharacterized protein</fullName>
    </submittedName>
</protein>